<dbReference type="EMBL" id="JBHUFL010000003">
    <property type="protein sequence ID" value="MFD1836364.1"/>
    <property type="molecule type" value="Genomic_DNA"/>
</dbReference>
<protein>
    <submittedName>
        <fullName evidence="2">AAA family ATPase</fullName>
    </submittedName>
</protein>
<dbReference type="RefSeq" id="WP_343905812.1">
    <property type="nucleotide sequence ID" value="NZ_BAAAIS010000003.1"/>
</dbReference>
<dbReference type="InterPro" id="IPR027417">
    <property type="entry name" value="P-loop_NTPase"/>
</dbReference>
<feature type="region of interest" description="Disordered" evidence="1">
    <location>
        <begin position="359"/>
        <end position="412"/>
    </location>
</feature>
<dbReference type="Pfam" id="PF13238">
    <property type="entry name" value="AAA_18"/>
    <property type="match status" value="1"/>
</dbReference>
<comment type="caution">
    <text evidence="2">The sequence shown here is derived from an EMBL/GenBank/DDBJ whole genome shotgun (WGS) entry which is preliminary data.</text>
</comment>
<reference evidence="3" key="1">
    <citation type="journal article" date="2019" name="Int. J. Syst. Evol. Microbiol.">
        <title>The Global Catalogue of Microorganisms (GCM) 10K type strain sequencing project: providing services to taxonomists for standard genome sequencing and annotation.</title>
        <authorList>
            <consortium name="The Broad Institute Genomics Platform"/>
            <consortium name="The Broad Institute Genome Sequencing Center for Infectious Disease"/>
            <person name="Wu L."/>
            <person name="Ma J."/>
        </authorList>
    </citation>
    <scope>NUCLEOTIDE SEQUENCE [LARGE SCALE GENOMIC DNA]</scope>
    <source>
        <strain evidence="3">JCM 11650</strain>
    </source>
</reference>
<feature type="compositionally biased region" description="Low complexity" evidence="1">
    <location>
        <begin position="163"/>
        <end position="173"/>
    </location>
</feature>
<dbReference type="Proteomes" id="UP001597280">
    <property type="component" value="Unassembled WGS sequence"/>
</dbReference>
<evidence type="ECO:0000313" key="2">
    <source>
        <dbReference type="EMBL" id="MFD1836364.1"/>
    </source>
</evidence>
<evidence type="ECO:0000256" key="1">
    <source>
        <dbReference type="SAM" id="MobiDB-lite"/>
    </source>
</evidence>
<gene>
    <name evidence="2" type="ORF">ACFSDA_14960</name>
</gene>
<feature type="region of interest" description="Disordered" evidence="1">
    <location>
        <begin position="163"/>
        <end position="195"/>
    </location>
</feature>
<organism evidence="2 3">
    <name type="scientific">Brachybacterium rhamnosum</name>
    <dbReference type="NCBI Taxonomy" id="173361"/>
    <lineage>
        <taxon>Bacteria</taxon>
        <taxon>Bacillati</taxon>
        <taxon>Actinomycetota</taxon>
        <taxon>Actinomycetes</taxon>
        <taxon>Micrococcales</taxon>
        <taxon>Dermabacteraceae</taxon>
        <taxon>Brachybacterium</taxon>
    </lineage>
</organism>
<accession>A0ABW4Q1S1</accession>
<dbReference type="SUPFAM" id="SSF52540">
    <property type="entry name" value="P-loop containing nucleoside triphosphate hydrolases"/>
    <property type="match status" value="2"/>
</dbReference>
<dbReference type="Gene3D" id="3.40.50.300">
    <property type="entry name" value="P-loop containing nucleotide triphosphate hydrolases"/>
    <property type="match status" value="2"/>
</dbReference>
<evidence type="ECO:0000313" key="3">
    <source>
        <dbReference type="Proteomes" id="UP001597280"/>
    </source>
</evidence>
<feature type="region of interest" description="Disordered" evidence="1">
    <location>
        <begin position="126"/>
        <end position="145"/>
    </location>
</feature>
<sequence length="412" mass="42789">MDVIRLAGPPGAGKSTLAQRIAQERSSARPSVGYVDIDQLGMLYPAPEGDDDRWALKERALIALAAVHRERGTRLLLVSGVADPVAPPPQTAPGRTRSLWLTAEPETLHARLQGRGWGPSMVEETVATGSAESRRRHPDWTGLPVDGVDEAQAAAAVQEHLATAAGSAPPGEGEAPGGRLADHAPSDRERRAEHDALKTPVLCVTGPRCAGASSVARSLASGGWAQGRPTGFLDLAQLSFRSSDGGDGSDAAEAVSAEPVSAEAWQDPALGLDVLAAVAAVLVGAGMQELVVTAPFPVRPAQVRAALPGAPVRVVRLDDEPGALRERALRRRGGEGPMLAGDDLLGASDEQVEAVLERASRERAVPPRDGEKTLEVHGRTPEELATLIRDGAGPSGDARDPAPGAARDEAGR</sequence>
<feature type="compositionally biased region" description="Low complexity" evidence="1">
    <location>
        <begin position="389"/>
        <end position="405"/>
    </location>
</feature>
<keyword evidence="3" id="KW-1185">Reference proteome</keyword>
<feature type="compositionally biased region" description="Basic and acidic residues" evidence="1">
    <location>
        <begin position="359"/>
        <end position="382"/>
    </location>
</feature>
<proteinExistence type="predicted"/>
<feature type="compositionally biased region" description="Basic and acidic residues" evidence="1">
    <location>
        <begin position="180"/>
        <end position="195"/>
    </location>
</feature>
<name>A0ABW4Q1S1_9MICO</name>